<dbReference type="EMBL" id="LWDX02070489">
    <property type="protein sequence ID" value="OEL14316.1"/>
    <property type="molecule type" value="Genomic_DNA"/>
</dbReference>
<sequence length="32" mass="3893">LLRRDRQRARHHNRLGRRRRQAGISQTRSTSP</sequence>
<reference evidence="2 3" key="1">
    <citation type="submission" date="2016-09" db="EMBL/GenBank/DDBJ databases">
        <title>The draft genome of Dichanthelium oligosanthes: A C3 panicoid grass species.</title>
        <authorList>
            <person name="Studer A.J."/>
            <person name="Schnable J.C."/>
            <person name="Brutnell T.P."/>
        </authorList>
    </citation>
    <scope>NUCLEOTIDE SEQUENCE [LARGE SCALE GENOMIC DNA]</scope>
    <source>
        <strain evidence="3">cv. Kellogg 1175</strain>
        <tissue evidence="2">Leaf</tissue>
    </source>
</reference>
<name>A0A1E5UN85_9POAL</name>
<proteinExistence type="predicted"/>
<comment type="caution">
    <text evidence="2">The sequence shown here is derived from an EMBL/GenBank/DDBJ whole genome shotgun (WGS) entry which is preliminary data.</text>
</comment>
<feature type="region of interest" description="Disordered" evidence="1">
    <location>
        <begin position="1"/>
        <end position="32"/>
    </location>
</feature>
<protein>
    <submittedName>
        <fullName evidence="2">Uncharacterized protein</fullName>
    </submittedName>
</protein>
<feature type="non-terminal residue" evidence="2">
    <location>
        <position position="1"/>
    </location>
</feature>
<gene>
    <name evidence="2" type="ORF">BAE44_0024665</name>
</gene>
<dbReference type="AlphaFoldDB" id="A0A1E5UN85"/>
<evidence type="ECO:0000313" key="2">
    <source>
        <dbReference type="EMBL" id="OEL14316.1"/>
    </source>
</evidence>
<evidence type="ECO:0000313" key="3">
    <source>
        <dbReference type="Proteomes" id="UP000095767"/>
    </source>
</evidence>
<organism evidence="2 3">
    <name type="scientific">Dichanthelium oligosanthes</name>
    <dbReference type="NCBI Taxonomy" id="888268"/>
    <lineage>
        <taxon>Eukaryota</taxon>
        <taxon>Viridiplantae</taxon>
        <taxon>Streptophyta</taxon>
        <taxon>Embryophyta</taxon>
        <taxon>Tracheophyta</taxon>
        <taxon>Spermatophyta</taxon>
        <taxon>Magnoliopsida</taxon>
        <taxon>Liliopsida</taxon>
        <taxon>Poales</taxon>
        <taxon>Poaceae</taxon>
        <taxon>PACMAD clade</taxon>
        <taxon>Panicoideae</taxon>
        <taxon>Panicodae</taxon>
        <taxon>Paniceae</taxon>
        <taxon>Dichantheliinae</taxon>
        <taxon>Dichanthelium</taxon>
    </lineage>
</organism>
<evidence type="ECO:0000256" key="1">
    <source>
        <dbReference type="SAM" id="MobiDB-lite"/>
    </source>
</evidence>
<accession>A0A1E5UN85</accession>
<feature type="compositionally biased region" description="Basic residues" evidence="1">
    <location>
        <begin position="1"/>
        <end position="21"/>
    </location>
</feature>
<dbReference type="Proteomes" id="UP000095767">
    <property type="component" value="Unassembled WGS sequence"/>
</dbReference>
<keyword evidence="3" id="KW-1185">Reference proteome</keyword>